<evidence type="ECO:0000256" key="16">
    <source>
        <dbReference type="ARBA" id="ARBA00049244"/>
    </source>
</evidence>
<dbReference type="InterPro" id="IPR043502">
    <property type="entry name" value="DNA/RNA_pol_sf"/>
</dbReference>
<feature type="domain" description="UmuC" evidence="18">
    <location>
        <begin position="42"/>
        <end position="222"/>
    </location>
</feature>
<gene>
    <name evidence="17" type="primary">dinB</name>
    <name evidence="19" type="ORF">HNQ73_000335</name>
</gene>
<dbReference type="Gene3D" id="3.30.70.270">
    <property type="match status" value="1"/>
</dbReference>
<dbReference type="RefSeq" id="WP_183331606.1">
    <property type="nucleotide sequence ID" value="NZ_BMHX01000001.1"/>
</dbReference>
<dbReference type="EMBL" id="JACHEH010000001">
    <property type="protein sequence ID" value="MBB6166727.1"/>
    <property type="molecule type" value="Genomic_DNA"/>
</dbReference>
<comment type="subunit">
    <text evidence="3 17">Monomer.</text>
</comment>
<dbReference type="GO" id="GO:0042276">
    <property type="term" value="P:error-prone translesion synthesis"/>
    <property type="evidence" value="ECO:0007669"/>
    <property type="project" value="TreeGrafter"/>
</dbReference>
<evidence type="ECO:0000256" key="10">
    <source>
        <dbReference type="ARBA" id="ARBA00022763"/>
    </source>
</evidence>
<dbReference type="NCBIfam" id="NF002677">
    <property type="entry name" value="PRK02406.1"/>
    <property type="match status" value="1"/>
</dbReference>
<dbReference type="Gene3D" id="3.40.1170.60">
    <property type="match status" value="1"/>
</dbReference>
<feature type="site" description="Substrate discrimination" evidence="17">
    <location>
        <position position="51"/>
    </location>
</feature>
<evidence type="ECO:0000256" key="1">
    <source>
        <dbReference type="ARBA" id="ARBA00004496"/>
    </source>
</evidence>
<reference evidence="19 20" key="1">
    <citation type="submission" date="2020-08" db="EMBL/GenBank/DDBJ databases">
        <title>Genomic Encyclopedia of Type Strains, Phase IV (KMG-IV): sequencing the most valuable type-strain genomes for metagenomic binning, comparative biology and taxonomic classification.</title>
        <authorList>
            <person name="Goeker M."/>
        </authorList>
    </citation>
    <scope>NUCLEOTIDE SEQUENCE [LARGE SCALE GENOMIC DNA]</scope>
    <source>
        <strain evidence="19 20">DSM 101465</strain>
    </source>
</reference>
<comment type="caution">
    <text evidence="19">The sequence shown here is derived from an EMBL/GenBank/DDBJ whole genome shotgun (WGS) entry which is preliminary data.</text>
</comment>
<evidence type="ECO:0000256" key="12">
    <source>
        <dbReference type="ARBA" id="ARBA00022932"/>
    </source>
</evidence>
<organism evidence="19 20">
    <name type="scientific">Chelatococcus composti</name>
    <dbReference type="NCBI Taxonomy" id="1743235"/>
    <lineage>
        <taxon>Bacteria</taxon>
        <taxon>Pseudomonadati</taxon>
        <taxon>Pseudomonadota</taxon>
        <taxon>Alphaproteobacteria</taxon>
        <taxon>Hyphomicrobiales</taxon>
        <taxon>Chelatococcaceae</taxon>
        <taxon>Chelatococcus</taxon>
    </lineage>
</organism>
<dbReference type="PANTHER" id="PTHR11076">
    <property type="entry name" value="DNA REPAIR POLYMERASE UMUC / TRANSFERASE FAMILY MEMBER"/>
    <property type="match status" value="1"/>
</dbReference>
<dbReference type="GO" id="GO:0005829">
    <property type="term" value="C:cytosol"/>
    <property type="evidence" value="ECO:0007669"/>
    <property type="project" value="TreeGrafter"/>
</dbReference>
<evidence type="ECO:0000313" key="19">
    <source>
        <dbReference type="EMBL" id="MBB6166727.1"/>
    </source>
</evidence>
<dbReference type="GO" id="GO:0009432">
    <property type="term" value="P:SOS response"/>
    <property type="evidence" value="ECO:0007669"/>
    <property type="project" value="TreeGrafter"/>
</dbReference>
<proteinExistence type="inferred from homology"/>
<keyword evidence="13 17" id="KW-0238">DNA-binding</keyword>
<dbReference type="InterPro" id="IPR043128">
    <property type="entry name" value="Rev_trsase/Diguanyl_cyclase"/>
</dbReference>
<comment type="catalytic activity">
    <reaction evidence="16 17">
        <text>DNA(n) + a 2'-deoxyribonucleoside 5'-triphosphate = DNA(n+1) + diphosphate</text>
        <dbReference type="Rhea" id="RHEA:22508"/>
        <dbReference type="Rhea" id="RHEA-COMP:17339"/>
        <dbReference type="Rhea" id="RHEA-COMP:17340"/>
        <dbReference type="ChEBI" id="CHEBI:33019"/>
        <dbReference type="ChEBI" id="CHEBI:61560"/>
        <dbReference type="ChEBI" id="CHEBI:173112"/>
        <dbReference type="EC" id="2.7.7.7"/>
    </reaction>
</comment>
<dbReference type="AlphaFoldDB" id="A0A841K2I1"/>
<dbReference type="Gene3D" id="3.30.1490.100">
    <property type="entry name" value="DNA polymerase, Y-family, little finger domain"/>
    <property type="match status" value="1"/>
</dbReference>
<keyword evidence="8 17" id="KW-0235">DNA replication</keyword>
<dbReference type="GO" id="GO:0003684">
    <property type="term" value="F:damaged DNA binding"/>
    <property type="evidence" value="ECO:0007669"/>
    <property type="project" value="InterPro"/>
</dbReference>
<evidence type="ECO:0000256" key="6">
    <source>
        <dbReference type="ARBA" id="ARBA00022679"/>
    </source>
</evidence>
<dbReference type="Pfam" id="PF11799">
    <property type="entry name" value="IMS_C"/>
    <property type="match status" value="1"/>
</dbReference>
<evidence type="ECO:0000256" key="11">
    <source>
        <dbReference type="ARBA" id="ARBA00022842"/>
    </source>
</evidence>
<evidence type="ECO:0000256" key="8">
    <source>
        <dbReference type="ARBA" id="ARBA00022705"/>
    </source>
</evidence>
<keyword evidence="11 17" id="KW-0460">Magnesium</keyword>
<keyword evidence="7 17" id="KW-0548">Nucleotidyltransferase</keyword>
<keyword evidence="14 17" id="KW-0234">DNA repair</keyword>
<dbReference type="PROSITE" id="PS50173">
    <property type="entry name" value="UMUC"/>
    <property type="match status" value="1"/>
</dbReference>
<dbReference type="InterPro" id="IPR050116">
    <property type="entry name" value="DNA_polymerase-Y"/>
</dbReference>
<dbReference type="InterPro" id="IPR036775">
    <property type="entry name" value="DNA_pol_Y-fam_lit_finger_sf"/>
</dbReference>
<keyword evidence="12 17" id="KW-0239">DNA-directed DNA polymerase</keyword>
<dbReference type="Proteomes" id="UP000588017">
    <property type="component" value="Unassembled WGS sequence"/>
</dbReference>
<dbReference type="Gene3D" id="1.10.150.20">
    <property type="entry name" value="5' to 3' exonuclease, C-terminal subdomain"/>
    <property type="match status" value="1"/>
</dbReference>
<evidence type="ECO:0000256" key="4">
    <source>
        <dbReference type="ARBA" id="ARBA00022457"/>
    </source>
</evidence>
<feature type="active site" evidence="17">
    <location>
        <position position="140"/>
    </location>
</feature>
<dbReference type="PANTHER" id="PTHR11076:SF33">
    <property type="entry name" value="DNA POLYMERASE KAPPA"/>
    <property type="match status" value="1"/>
</dbReference>
<evidence type="ECO:0000256" key="13">
    <source>
        <dbReference type="ARBA" id="ARBA00023125"/>
    </source>
</evidence>
<comment type="subcellular location">
    <subcellularLocation>
        <location evidence="1 17">Cytoplasm</location>
    </subcellularLocation>
</comment>
<sequence>MAGASNIFCRDCLTLTAPVRPRCPACGSPRVLSHPERDRLSIAHVDCDAFYATIEKRDAPELRDKPVIVGGGKRGVVSTACYIARTYGVRSAMPMFKALQACPHAVVIKPDMEKYARVGREVRRMMLELTPLVEPLSIDEAFLDLTGTERLHKASPAITLARFAQRVEKELGITISVGLSVNKFLAKIASDLDKPRGFSIIGEAGVDSFLAGKPVSIIHGIGAATQERLARAGLRTIDDIRARDPGEIVALVGKDGLRLHRLAHGIDTRKVDPVRETKSISAETTFNHDIRDVETLTPILWRLTEKLSFRLKKAGFAGRSVTLKLKTADFRTRTRSRSGFPPTQLARRLFDIAAPMLASECDGTAFRLIGIGASDLCDAALADTGDLADTESVRLARMERAVDNLRERFGKAAVVRGIGFAADAMRPADKKDDSRR</sequence>
<evidence type="ECO:0000256" key="3">
    <source>
        <dbReference type="ARBA" id="ARBA00011245"/>
    </source>
</evidence>
<dbReference type="GO" id="GO:0006281">
    <property type="term" value="P:DNA repair"/>
    <property type="evidence" value="ECO:0007669"/>
    <property type="project" value="UniProtKB-UniRule"/>
</dbReference>
<comment type="function">
    <text evidence="15 17">Poorly processive, error-prone DNA polymerase involved in untargeted mutagenesis. Copies undamaged DNA at stalled replication forks, which arise in vivo from mismatched or misaligned primer ends. These misaligned primers can be extended by PolIV. Exhibits no 3'-5' exonuclease (proofreading) activity. May be involved in translesional synthesis, in conjunction with the beta clamp from PolIII.</text>
</comment>
<accession>A0A841K2I1</accession>
<keyword evidence="6 17" id="KW-0808">Transferase</keyword>
<evidence type="ECO:0000256" key="2">
    <source>
        <dbReference type="ARBA" id="ARBA00010945"/>
    </source>
</evidence>
<keyword evidence="5 17" id="KW-0963">Cytoplasm</keyword>
<evidence type="ECO:0000259" key="18">
    <source>
        <dbReference type="PROSITE" id="PS50173"/>
    </source>
</evidence>
<feature type="binding site" evidence="17">
    <location>
        <position position="139"/>
    </location>
    <ligand>
        <name>Mg(2+)</name>
        <dbReference type="ChEBI" id="CHEBI:18420"/>
    </ligand>
</feature>
<dbReference type="InterPro" id="IPR017961">
    <property type="entry name" value="DNA_pol_Y-fam_little_finger"/>
</dbReference>
<dbReference type="GO" id="GO:0003887">
    <property type="term" value="F:DNA-directed DNA polymerase activity"/>
    <property type="evidence" value="ECO:0007669"/>
    <property type="project" value="UniProtKB-UniRule"/>
</dbReference>
<keyword evidence="10 17" id="KW-0227">DNA damage</keyword>
<dbReference type="EC" id="2.7.7.7" evidence="17"/>
<evidence type="ECO:0000256" key="15">
    <source>
        <dbReference type="ARBA" id="ARBA00025589"/>
    </source>
</evidence>
<evidence type="ECO:0000256" key="7">
    <source>
        <dbReference type="ARBA" id="ARBA00022695"/>
    </source>
</evidence>
<dbReference type="SUPFAM" id="SSF56672">
    <property type="entry name" value="DNA/RNA polymerases"/>
    <property type="match status" value="1"/>
</dbReference>
<comment type="similarity">
    <text evidence="2 17">Belongs to the DNA polymerase type-Y family.</text>
</comment>
<evidence type="ECO:0000313" key="20">
    <source>
        <dbReference type="Proteomes" id="UP000588017"/>
    </source>
</evidence>
<dbReference type="NCBIfam" id="NF002751">
    <property type="entry name" value="PRK02794.1"/>
    <property type="match status" value="1"/>
</dbReference>
<dbReference type="GO" id="GO:0000287">
    <property type="term" value="F:magnesium ion binding"/>
    <property type="evidence" value="ECO:0007669"/>
    <property type="project" value="UniProtKB-UniRule"/>
</dbReference>
<protein>
    <recommendedName>
        <fullName evidence="17">DNA polymerase IV</fullName>
        <shortName evidence="17">Pol IV</shortName>
        <ecNumber evidence="17">2.7.7.7</ecNumber>
    </recommendedName>
</protein>
<keyword evidence="4 17" id="KW-0515">Mutator protein</keyword>
<evidence type="ECO:0000256" key="17">
    <source>
        <dbReference type="HAMAP-Rule" id="MF_01113"/>
    </source>
</evidence>
<evidence type="ECO:0000256" key="9">
    <source>
        <dbReference type="ARBA" id="ARBA00022723"/>
    </source>
</evidence>
<keyword evidence="9 17" id="KW-0479">Metal-binding</keyword>
<dbReference type="SUPFAM" id="SSF100879">
    <property type="entry name" value="Lesion bypass DNA polymerase (Y-family), little finger domain"/>
    <property type="match status" value="1"/>
</dbReference>
<dbReference type="InterPro" id="IPR001126">
    <property type="entry name" value="UmuC"/>
</dbReference>
<dbReference type="GO" id="GO:0006261">
    <property type="term" value="P:DNA-templated DNA replication"/>
    <property type="evidence" value="ECO:0007669"/>
    <property type="project" value="UniProtKB-UniRule"/>
</dbReference>
<dbReference type="FunFam" id="3.40.1170.60:FF:000001">
    <property type="entry name" value="DNA polymerase IV"/>
    <property type="match status" value="1"/>
</dbReference>
<dbReference type="Pfam" id="PF00817">
    <property type="entry name" value="IMS"/>
    <property type="match status" value="1"/>
</dbReference>
<dbReference type="InterPro" id="IPR022880">
    <property type="entry name" value="DNApol_IV"/>
</dbReference>
<comment type="cofactor">
    <cofactor evidence="17">
        <name>Mg(2+)</name>
        <dbReference type="ChEBI" id="CHEBI:18420"/>
    </cofactor>
    <text evidence="17">Binds 2 magnesium ions per subunit.</text>
</comment>
<feature type="binding site" evidence="17">
    <location>
        <position position="46"/>
    </location>
    <ligand>
        <name>Mg(2+)</name>
        <dbReference type="ChEBI" id="CHEBI:18420"/>
    </ligand>
</feature>
<dbReference type="FunFam" id="3.30.1490.100:FF:000004">
    <property type="entry name" value="DNA polymerase IV"/>
    <property type="match status" value="1"/>
</dbReference>
<evidence type="ECO:0000256" key="5">
    <source>
        <dbReference type="ARBA" id="ARBA00022490"/>
    </source>
</evidence>
<name>A0A841K2I1_9HYPH</name>
<evidence type="ECO:0000256" key="14">
    <source>
        <dbReference type="ARBA" id="ARBA00023204"/>
    </source>
</evidence>
<dbReference type="HAMAP" id="MF_01113">
    <property type="entry name" value="DNApol_IV"/>
    <property type="match status" value="1"/>
</dbReference>
<dbReference type="CDD" id="cd03586">
    <property type="entry name" value="PolY_Pol_IV_kappa"/>
    <property type="match status" value="1"/>
</dbReference>
<keyword evidence="20" id="KW-1185">Reference proteome</keyword>